<evidence type="ECO:0000313" key="5">
    <source>
        <dbReference type="EMBL" id="PLB46422.1"/>
    </source>
</evidence>
<reference evidence="5 6" key="1">
    <citation type="submission" date="2016-12" db="EMBL/GenBank/DDBJ databases">
        <title>The genomes of Aspergillus section Nigri reveals drivers in fungal speciation.</title>
        <authorList>
            <consortium name="DOE Joint Genome Institute"/>
            <person name="Vesth T.C."/>
            <person name="Nybo J."/>
            <person name="Theobald S."/>
            <person name="Brandl J."/>
            <person name="Frisvad J.C."/>
            <person name="Nielsen K.F."/>
            <person name="Lyhne E.K."/>
            <person name="Kogle M.E."/>
            <person name="Kuo A."/>
            <person name="Riley R."/>
            <person name="Clum A."/>
            <person name="Nolan M."/>
            <person name="Lipzen A."/>
            <person name="Salamov A."/>
            <person name="Henrissat B."/>
            <person name="Wiebenga A."/>
            <person name="De Vries R.P."/>
            <person name="Grigoriev I.V."/>
            <person name="Mortensen U.H."/>
            <person name="Andersen M.R."/>
            <person name="Baker S.E."/>
        </authorList>
    </citation>
    <scope>NUCLEOTIDE SEQUENCE [LARGE SCALE GENOMIC DNA]</scope>
    <source>
        <strain evidence="5 6">IBT 23096</strain>
    </source>
</reference>
<dbReference type="AlphaFoldDB" id="A0A2I2G0L2"/>
<dbReference type="OrthoDB" id="408177at2759"/>
<evidence type="ECO:0000256" key="3">
    <source>
        <dbReference type="ARBA" id="ARBA00029454"/>
    </source>
</evidence>
<dbReference type="GeneID" id="36553495"/>
<evidence type="ECO:0000256" key="2">
    <source>
        <dbReference type="ARBA" id="ARBA00022553"/>
    </source>
</evidence>
<comment type="similarity">
    <text evidence="3">Belongs to the NRP synthetase family.</text>
</comment>
<dbReference type="Proteomes" id="UP000234275">
    <property type="component" value="Unassembled WGS sequence"/>
</dbReference>
<dbReference type="Pfam" id="PF00501">
    <property type="entry name" value="AMP-binding"/>
    <property type="match status" value="1"/>
</dbReference>
<dbReference type="EMBL" id="MSFO01000006">
    <property type="protein sequence ID" value="PLB46422.1"/>
    <property type="molecule type" value="Genomic_DNA"/>
</dbReference>
<dbReference type="NCBIfam" id="TIGR01733">
    <property type="entry name" value="AA-adenyl-dom"/>
    <property type="match status" value="1"/>
</dbReference>
<dbReference type="InterPro" id="IPR010080">
    <property type="entry name" value="Thioester_reductase-like_dom"/>
</dbReference>
<dbReference type="SUPFAM" id="SSF51735">
    <property type="entry name" value="NAD(P)-binding Rossmann-fold domains"/>
    <property type="match status" value="1"/>
</dbReference>
<dbReference type="InterPro" id="IPR009081">
    <property type="entry name" value="PP-bd_ACP"/>
</dbReference>
<dbReference type="Gene3D" id="3.30.300.30">
    <property type="match status" value="1"/>
</dbReference>
<dbReference type="VEuPathDB" id="FungiDB:P170DRAFT_387275"/>
<organism evidence="5 6">
    <name type="scientific">Aspergillus steynii IBT 23096</name>
    <dbReference type="NCBI Taxonomy" id="1392250"/>
    <lineage>
        <taxon>Eukaryota</taxon>
        <taxon>Fungi</taxon>
        <taxon>Dikarya</taxon>
        <taxon>Ascomycota</taxon>
        <taxon>Pezizomycotina</taxon>
        <taxon>Eurotiomycetes</taxon>
        <taxon>Eurotiomycetidae</taxon>
        <taxon>Eurotiales</taxon>
        <taxon>Aspergillaceae</taxon>
        <taxon>Aspergillus</taxon>
        <taxon>Aspergillus subgen. Circumdati</taxon>
    </lineage>
</organism>
<dbReference type="PROSITE" id="PS00012">
    <property type="entry name" value="PHOSPHOPANTETHEINE"/>
    <property type="match status" value="1"/>
</dbReference>
<dbReference type="InterPro" id="IPR036291">
    <property type="entry name" value="NAD(P)-bd_dom_sf"/>
</dbReference>
<dbReference type="InterPro" id="IPR006162">
    <property type="entry name" value="Ppantetheine_attach_site"/>
</dbReference>
<dbReference type="NCBIfam" id="TIGR01746">
    <property type="entry name" value="Thioester-redct"/>
    <property type="match status" value="1"/>
</dbReference>
<protein>
    <submittedName>
        <fullName evidence="5">Putative NRPS-like enzyme</fullName>
    </submittedName>
</protein>
<dbReference type="PANTHER" id="PTHR44845:SF6">
    <property type="entry name" value="BETA-ALANINE-ACTIVATING ENZYME"/>
    <property type="match status" value="1"/>
</dbReference>
<dbReference type="PROSITE" id="PS00455">
    <property type="entry name" value="AMP_BINDING"/>
    <property type="match status" value="1"/>
</dbReference>
<dbReference type="CDD" id="cd05930">
    <property type="entry name" value="A_NRPS"/>
    <property type="match status" value="1"/>
</dbReference>
<dbReference type="Gene3D" id="3.40.50.720">
    <property type="entry name" value="NAD(P)-binding Rossmann-like Domain"/>
    <property type="match status" value="1"/>
</dbReference>
<dbReference type="PROSITE" id="PS50075">
    <property type="entry name" value="CARRIER"/>
    <property type="match status" value="1"/>
</dbReference>
<accession>A0A2I2G0L2</accession>
<keyword evidence="6" id="KW-1185">Reference proteome</keyword>
<dbReference type="SMART" id="SM00823">
    <property type="entry name" value="PKS_PP"/>
    <property type="match status" value="1"/>
</dbReference>
<dbReference type="Gene3D" id="1.10.1200.10">
    <property type="entry name" value="ACP-like"/>
    <property type="match status" value="1"/>
</dbReference>
<evidence type="ECO:0000256" key="1">
    <source>
        <dbReference type="ARBA" id="ARBA00022450"/>
    </source>
</evidence>
<dbReference type="Pfam" id="PF07993">
    <property type="entry name" value="NAD_binding_4"/>
    <property type="match status" value="1"/>
</dbReference>
<dbReference type="InterPro" id="IPR045851">
    <property type="entry name" value="AMP-bd_C_sf"/>
</dbReference>
<evidence type="ECO:0000313" key="6">
    <source>
        <dbReference type="Proteomes" id="UP000234275"/>
    </source>
</evidence>
<comment type="caution">
    <text evidence="5">The sequence shown here is derived from an EMBL/GenBank/DDBJ whole genome shotgun (WGS) entry which is preliminary data.</text>
</comment>
<sequence>MSAFPKLSSLGLEACFRYHVHNSPDATAVVEGDQSITYHELNERVNKLVPVLTRESLHPEEPIGILLPSGIANVASQIAVLRAGATCVPLDLSLPDQRIRDLLNAISARLVMTVKGEQTRFNEFHAIFPATELADLHQNGFHDDPIPAPTGKNHRTHILHTSGTTGLPKPVEILSQGITRMAFNTQVVQFSSSDRVAQISAPSFDAALFEIWTTLARGGAIVTLPKSVVVDPMALYESFNKYQINTILLTTALLNHVVSVIPDAFRDLDYVLTGGEAANSTVMQAVLDNGAPKHLVHAYGPTEGSSIATYHLVTLEEVRQGLTPIGRPLDETTIYLLDENLQPVADGESGEMYIGGTGVARGYLGRPDAHAKSFLNLSHLSKDGSEVQVYKTGDLARKLESGALEFMARADNMIKILGYRIEPGEIEGALLKSDMVHATVALPIRRPGKEMYITAFVQPKENSTFSLAQLDWYLRKVLPSYMVPRLEVVDRFPFTVHGKIDRAAVVTKHIQETERAEQKALESVDSNGHVDSGTWLRALWTSVLGISNISHNSNFFHLGGSSLQAAALLVHIRRRYGLSLTMQQIYDFPTLETLAGVIDAGKTSNKIDHSRLGMFIADSQLANNISVPAGEAPNWRAPSEGRVFLTGATGYLGTYFLRHLIDMPDVKTVRCLVRAADTYWARGRILAALNKYGLGQEENLDKISAVAGDLGKDLFGLPEAEFQELGLWSSVIFHAGAHINYIQPYEKHRDTNVIGTLNCIKLATAGRPKTLHYMSTAAVTGPMSHFTGEERIYEDTELGEFQAWLPYDIGYTQSKWVSEQMVHSMMAKGLPAIVFRPGFIMGDTARGKANIDDFMGRVFIGSIKLGCRPILPNQSKVMIPVDFVTHALVHITSNPVNHNRTFHIVPQSPEEDKDVEACWNMLEECGYPLKALPYKDWLEALSSDKDLLANPLLPMLPVLQEPVRKHRTRWELYEDMAQYDITNTKQALADMPKRRTGFVMEDLERHVADWVERGLVPARG</sequence>
<dbReference type="Gene3D" id="2.30.38.10">
    <property type="entry name" value="Luciferase, Domain 3"/>
    <property type="match status" value="1"/>
</dbReference>
<dbReference type="GO" id="GO:0031177">
    <property type="term" value="F:phosphopantetheine binding"/>
    <property type="evidence" value="ECO:0007669"/>
    <property type="project" value="InterPro"/>
</dbReference>
<keyword evidence="2" id="KW-0597">Phosphoprotein</keyword>
<dbReference type="RefSeq" id="XP_024701724.1">
    <property type="nucleotide sequence ID" value="XM_024845796.1"/>
</dbReference>
<dbReference type="Gene3D" id="3.40.50.980">
    <property type="match status" value="2"/>
</dbReference>
<gene>
    <name evidence="5" type="ORF">P170DRAFT_387275</name>
</gene>
<dbReference type="InterPro" id="IPR013120">
    <property type="entry name" value="FAR_NAD-bd"/>
</dbReference>
<evidence type="ECO:0000259" key="4">
    <source>
        <dbReference type="PROSITE" id="PS50075"/>
    </source>
</evidence>
<dbReference type="SUPFAM" id="SSF56801">
    <property type="entry name" value="Acetyl-CoA synthetase-like"/>
    <property type="match status" value="1"/>
</dbReference>
<keyword evidence="1" id="KW-0596">Phosphopantetheine</keyword>
<feature type="domain" description="Carrier" evidence="4">
    <location>
        <begin position="527"/>
        <end position="602"/>
    </location>
</feature>
<dbReference type="SUPFAM" id="SSF47336">
    <property type="entry name" value="ACP-like"/>
    <property type="match status" value="1"/>
</dbReference>
<dbReference type="InterPro" id="IPR020806">
    <property type="entry name" value="PKS_PP-bd"/>
</dbReference>
<dbReference type="InterPro" id="IPR036736">
    <property type="entry name" value="ACP-like_sf"/>
</dbReference>
<dbReference type="Pfam" id="PF00550">
    <property type="entry name" value="PP-binding"/>
    <property type="match status" value="1"/>
</dbReference>
<dbReference type="PANTHER" id="PTHR44845">
    <property type="entry name" value="CARRIER DOMAIN-CONTAINING PROTEIN"/>
    <property type="match status" value="1"/>
</dbReference>
<dbReference type="InterPro" id="IPR020845">
    <property type="entry name" value="AMP-binding_CS"/>
</dbReference>
<proteinExistence type="inferred from homology"/>
<dbReference type="CDD" id="cd05235">
    <property type="entry name" value="SDR_e1"/>
    <property type="match status" value="1"/>
</dbReference>
<name>A0A2I2G0L2_9EURO</name>
<dbReference type="InterPro" id="IPR000873">
    <property type="entry name" value="AMP-dep_synth/lig_dom"/>
</dbReference>
<dbReference type="STRING" id="1392250.A0A2I2G0L2"/>
<dbReference type="InterPro" id="IPR010071">
    <property type="entry name" value="AA_adenyl_dom"/>
</dbReference>